<evidence type="ECO:0000256" key="1">
    <source>
        <dbReference type="SAM" id="MobiDB-lite"/>
    </source>
</evidence>
<name>A0A2P5CNW7_PARAD</name>
<dbReference type="Proteomes" id="UP000237105">
    <property type="component" value="Unassembled WGS sequence"/>
</dbReference>
<gene>
    <name evidence="2" type="ORF">PanWU01x14_136500</name>
</gene>
<proteinExistence type="predicted"/>
<evidence type="ECO:0000313" key="3">
    <source>
        <dbReference type="Proteomes" id="UP000237105"/>
    </source>
</evidence>
<comment type="caution">
    <text evidence="2">The sequence shown here is derived from an EMBL/GenBank/DDBJ whole genome shotgun (WGS) entry which is preliminary data.</text>
</comment>
<sequence length="154" mass="17717">MSQETARIAESTNLSYLKLDPRRERFSNMNIHFQSCVALGKENAQRLPINFNKLAGDRSQIISSHLGEGEDSSHKRWSSSKRSEQRRLEVSATSKSMPIVSSSIMKTLRSEPKLKSRATPHQGGSHGERTTQIPIYSWRSLVWWASHMHIFYFR</sequence>
<keyword evidence="3" id="KW-1185">Reference proteome</keyword>
<evidence type="ECO:0000313" key="2">
    <source>
        <dbReference type="EMBL" id="PON62738.1"/>
    </source>
</evidence>
<feature type="region of interest" description="Disordered" evidence="1">
    <location>
        <begin position="62"/>
        <end position="97"/>
    </location>
</feature>
<dbReference type="EMBL" id="JXTB01000110">
    <property type="protein sequence ID" value="PON62738.1"/>
    <property type="molecule type" value="Genomic_DNA"/>
</dbReference>
<organism evidence="2 3">
    <name type="scientific">Parasponia andersonii</name>
    <name type="common">Sponia andersonii</name>
    <dbReference type="NCBI Taxonomy" id="3476"/>
    <lineage>
        <taxon>Eukaryota</taxon>
        <taxon>Viridiplantae</taxon>
        <taxon>Streptophyta</taxon>
        <taxon>Embryophyta</taxon>
        <taxon>Tracheophyta</taxon>
        <taxon>Spermatophyta</taxon>
        <taxon>Magnoliopsida</taxon>
        <taxon>eudicotyledons</taxon>
        <taxon>Gunneridae</taxon>
        <taxon>Pentapetalae</taxon>
        <taxon>rosids</taxon>
        <taxon>fabids</taxon>
        <taxon>Rosales</taxon>
        <taxon>Cannabaceae</taxon>
        <taxon>Parasponia</taxon>
    </lineage>
</organism>
<accession>A0A2P5CNW7</accession>
<dbReference type="AlphaFoldDB" id="A0A2P5CNW7"/>
<feature type="region of interest" description="Disordered" evidence="1">
    <location>
        <begin position="110"/>
        <end position="129"/>
    </location>
</feature>
<reference evidence="3" key="1">
    <citation type="submission" date="2016-06" db="EMBL/GenBank/DDBJ databases">
        <title>Parallel loss of symbiosis genes in relatives of nitrogen-fixing non-legume Parasponia.</title>
        <authorList>
            <person name="Van Velzen R."/>
            <person name="Holmer R."/>
            <person name="Bu F."/>
            <person name="Rutten L."/>
            <person name="Van Zeijl A."/>
            <person name="Liu W."/>
            <person name="Santuari L."/>
            <person name="Cao Q."/>
            <person name="Sharma T."/>
            <person name="Shen D."/>
            <person name="Roswanjaya Y."/>
            <person name="Wardhani T."/>
            <person name="Kalhor M.S."/>
            <person name="Jansen J."/>
            <person name="Van den Hoogen J."/>
            <person name="Gungor B."/>
            <person name="Hartog M."/>
            <person name="Hontelez J."/>
            <person name="Verver J."/>
            <person name="Yang W.-C."/>
            <person name="Schijlen E."/>
            <person name="Repin R."/>
            <person name="Schilthuizen M."/>
            <person name="Schranz E."/>
            <person name="Heidstra R."/>
            <person name="Miyata K."/>
            <person name="Fedorova E."/>
            <person name="Kohlen W."/>
            <person name="Bisseling T."/>
            <person name="Smit S."/>
            <person name="Geurts R."/>
        </authorList>
    </citation>
    <scope>NUCLEOTIDE SEQUENCE [LARGE SCALE GENOMIC DNA]</scope>
    <source>
        <strain evidence="3">cv. WU1-14</strain>
    </source>
</reference>
<protein>
    <submittedName>
        <fullName evidence="2">Uncharacterized protein</fullName>
    </submittedName>
</protein>